<feature type="transmembrane region" description="Helical" evidence="13">
    <location>
        <begin position="171"/>
        <end position="189"/>
    </location>
</feature>
<dbReference type="PANTHER" id="PTHR35864">
    <property type="entry name" value="ZINC METALLOPROTEASE MJ0611-RELATED"/>
    <property type="match status" value="1"/>
</dbReference>
<comment type="similarity">
    <text evidence="3">Belongs to the peptidase M50B family.</text>
</comment>
<keyword evidence="5 15" id="KW-0645">Protease</keyword>
<evidence type="ECO:0000256" key="2">
    <source>
        <dbReference type="ARBA" id="ARBA00004651"/>
    </source>
</evidence>
<evidence type="ECO:0000256" key="12">
    <source>
        <dbReference type="ARBA" id="ARBA00023136"/>
    </source>
</evidence>
<evidence type="ECO:0000256" key="13">
    <source>
        <dbReference type="SAM" id="Phobius"/>
    </source>
</evidence>
<dbReference type="PANTHER" id="PTHR35864:SF1">
    <property type="entry name" value="ZINC METALLOPROTEASE YWHC-RELATED"/>
    <property type="match status" value="1"/>
</dbReference>
<keyword evidence="6 13" id="KW-0812">Transmembrane</keyword>
<evidence type="ECO:0000313" key="15">
    <source>
        <dbReference type="EMBL" id="MYD90694.1"/>
    </source>
</evidence>
<gene>
    <name evidence="15" type="ORF">F4Y08_10225</name>
</gene>
<evidence type="ECO:0000256" key="9">
    <source>
        <dbReference type="ARBA" id="ARBA00022833"/>
    </source>
</evidence>
<dbReference type="GO" id="GO:0046872">
    <property type="term" value="F:metal ion binding"/>
    <property type="evidence" value="ECO:0007669"/>
    <property type="project" value="UniProtKB-KW"/>
</dbReference>
<protein>
    <submittedName>
        <fullName evidence="15">Site-2 protease family protein</fullName>
    </submittedName>
</protein>
<keyword evidence="7" id="KW-0479">Metal-binding</keyword>
<evidence type="ECO:0000259" key="14">
    <source>
        <dbReference type="Pfam" id="PF02163"/>
    </source>
</evidence>
<keyword evidence="11" id="KW-0482">Metalloprotease</keyword>
<feature type="domain" description="Peptidase M50" evidence="14">
    <location>
        <begin position="246"/>
        <end position="299"/>
    </location>
</feature>
<feature type="transmembrane region" description="Helical" evidence="13">
    <location>
        <begin position="237"/>
        <end position="262"/>
    </location>
</feature>
<keyword evidence="9" id="KW-0862">Zinc</keyword>
<sequence>MPSSPDIACYSNCLLWIAGPRFQLGPCSCRHKSRGPSRWHQPGRGRGFRAGSGAILPRSPPEHIMYSPPSNPFEGRRPERGWRSWSQRTWILILVVAVLGFWFFRDSFSSLAAGQGSLIRLAGRFLAPLIVILAAMPVHEAAHAAAAVWLGDETPREQGRLTLNPLRHLDPLGTILLLVVGMGWAKPVIWNPSRINVDIRIGTVVVAVAGPLSNLLMAFIALLLLHEGVFDNVGTGTWTYLTPIVVSAFVQINILLAVFNLIPVPPLDGSHVLFALLPASARNLQFVLSQYGILVIMFIVWFAPGLIRDTADVLYDQMNTVARMLA</sequence>
<dbReference type="Pfam" id="PF02163">
    <property type="entry name" value="Peptidase_M50"/>
    <property type="match status" value="1"/>
</dbReference>
<evidence type="ECO:0000256" key="6">
    <source>
        <dbReference type="ARBA" id="ARBA00022692"/>
    </source>
</evidence>
<dbReference type="CDD" id="cd06158">
    <property type="entry name" value="S2P-M50_like_1"/>
    <property type="match status" value="1"/>
</dbReference>
<feature type="transmembrane region" description="Helical" evidence="13">
    <location>
        <begin position="125"/>
        <end position="151"/>
    </location>
</feature>
<evidence type="ECO:0000256" key="10">
    <source>
        <dbReference type="ARBA" id="ARBA00022989"/>
    </source>
</evidence>
<evidence type="ECO:0000256" key="8">
    <source>
        <dbReference type="ARBA" id="ARBA00022801"/>
    </source>
</evidence>
<proteinExistence type="inferred from homology"/>
<evidence type="ECO:0000256" key="4">
    <source>
        <dbReference type="ARBA" id="ARBA00022475"/>
    </source>
</evidence>
<dbReference type="InterPro" id="IPR052348">
    <property type="entry name" value="Metallopeptidase_M50B"/>
</dbReference>
<dbReference type="InterPro" id="IPR044537">
    <property type="entry name" value="Rip2-like"/>
</dbReference>
<dbReference type="GO" id="GO:0005886">
    <property type="term" value="C:plasma membrane"/>
    <property type="evidence" value="ECO:0007669"/>
    <property type="project" value="UniProtKB-SubCell"/>
</dbReference>
<accession>A0A6B1DWD6</accession>
<dbReference type="EMBL" id="VXPY01000073">
    <property type="protein sequence ID" value="MYD90694.1"/>
    <property type="molecule type" value="Genomic_DNA"/>
</dbReference>
<feature type="transmembrane region" description="Helical" evidence="13">
    <location>
        <begin position="283"/>
        <end position="303"/>
    </location>
</feature>
<dbReference type="GO" id="GO:0008237">
    <property type="term" value="F:metallopeptidase activity"/>
    <property type="evidence" value="ECO:0007669"/>
    <property type="project" value="UniProtKB-KW"/>
</dbReference>
<feature type="transmembrane region" description="Helical" evidence="13">
    <location>
        <begin position="85"/>
        <end position="104"/>
    </location>
</feature>
<comment type="caution">
    <text evidence="15">The sequence shown here is derived from an EMBL/GenBank/DDBJ whole genome shotgun (WGS) entry which is preliminary data.</text>
</comment>
<feature type="transmembrane region" description="Helical" evidence="13">
    <location>
        <begin position="201"/>
        <end position="225"/>
    </location>
</feature>
<reference evidence="15" key="1">
    <citation type="submission" date="2019-09" db="EMBL/GenBank/DDBJ databases">
        <title>Characterisation of the sponge microbiome using genome-centric metagenomics.</title>
        <authorList>
            <person name="Engelberts J.P."/>
            <person name="Robbins S.J."/>
            <person name="De Goeij J.M."/>
            <person name="Aranda M."/>
            <person name="Bell S.C."/>
            <person name="Webster N.S."/>
        </authorList>
    </citation>
    <scope>NUCLEOTIDE SEQUENCE</scope>
    <source>
        <strain evidence="15">SB0662_bin_9</strain>
    </source>
</reference>
<evidence type="ECO:0000256" key="1">
    <source>
        <dbReference type="ARBA" id="ARBA00001947"/>
    </source>
</evidence>
<organism evidence="15">
    <name type="scientific">Caldilineaceae bacterium SB0662_bin_9</name>
    <dbReference type="NCBI Taxonomy" id="2605258"/>
    <lineage>
        <taxon>Bacteria</taxon>
        <taxon>Bacillati</taxon>
        <taxon>Chloroflexota</taxon>
        <taxon>Caldilineae</taxon>
        <taxon>Caldilineales</taxon>
        <taxon>Caldilineaceae</taxon>
    </lineage>
</organism>
<comment type="cofactor">
    <cofactor evidence="1">
        <name>Zn(2+)</name>
        <dbReference type="ChEBI" id="CHEBI:29105"/>
    </cofactor>
</comment>
<dbReference type="AlphaFoldDB" id="A0A6B1DWD6"/>
<dbReference type="GO" id="GO:0006508">
    <property type="term" value="P:proteolysis"/>
    <property type="evidence" value="ECO:0007669"/>
    <property type="project" value="UniProtKB-KW"/>
</dbReference>
<keyword evidence="12 13" id="KW-0472">Membrane</keyword>
<evidence type="ECO:0000256" key="11">
    <source>
        <dbReference type="ARBA" id="ARBA00023049"/>
    </source>
</evidence>
<keyword evidence="10 13" id="KW-1133">Transmembrane helix</keyword>
<evidence type="ECO:0000256" key="5">
    <source>
        <dbReference type="ARBA" id="ARBA00022670"/>
    </source>
</evidence>
<name>A0A6B1DWD6_9CHLR</name>
<evidence type="ECO:0000256" key="7">
    <source>
        <dbReference type="ARBA" id="ARBA00022723"/>
    </source>
</evidence>
<comment type="subcellular location">
    <subcellularLocation>
        <location evidence="2">Cell membrane</location>
        <topology evidence="2">Multi-pass membrane protein</topology>
    </subcellularLocation>
</comment>
<dbReference type="InterPro" id="IPR008915">
    <property type="entry name" value="Peptidase_M50"/>
</dbReference>
<keyword evidence="4" id="KW-1003">Cell membrane</keyword>
<evidence type="ECO:0000256" key="3">
    <source>
        <dbReference type="ARBA" id="ARBA00007931"/>
    </source>
</evidence>
<keyword evidence="8" id="KW-0378">Hydrolase</keyword>